<dbReference type="RefSeq" id="WP_354187444.1">
    <property type="nucleotide sequence ID" value="NZ_JBEPLT010000026.1"/>
</dbReference>
<reference evidence="1 2" key="1">
    <citation type="submission" date="2024-06" db="EMBL/GenBank/DDBJ databases">
        <title>Genomic Encyclopedia of Type Strains, Phase IV (KMG-IV): sequencing the most valuable type-strain genomes for metagenomic binning, comparative biology and taxonomic classification.</title>
        <authorList>
            <person name="Goeker M."/>
        </authorList>
    </citation>
    <scope>NUCLEOTIDE SEQUENCE [LARGE SCALE GENOMIC DNA]</scope>
    <source>
        <strain evidence="1 2">DSM 23650</strain>
    </source>
</reference>
<dbReference type="EMBL" id="JBEPLT010000026">
    <property type="protein sequence ID" value="MET3560797.1"/>
    <property type="molecule type" value="Genomic_DNA"/>
</dbReference>
<proteinExistence type="predicted"/>
<evidence type="ECO:0000313" key="2">
    <source>
        <dbReference type="Proteomes" id="UP001549112"/>
    </source>
</evidence>
<evidence type="ECO:0000313" key="1">
    <source>
        <dbReference type="EMBL" id="MET3560797.1"/>
    </source>
</evidence>
<organism evidence="1 2">
    <name type="scientific">Bartonella japonica</name>
    <dbReference type="NCBI Taxonomy" id="357761"/>
    <lineage>
        <taxon>Bacteria</taxon>
        <taxon>Pseudomonadati</taxon>
        <taxon>Pseudomonadota</taxon>
        <taxon>Alphaproteobacteria</taxon>
        <taxon>Hyphomicrobiales</taxon>
        <taxon>Bartonellaceae</taxon>
        <taxon>Bartonella</taxon>
    </lineage>
</organism>
<protein>
    <submittedName>
        <fullName evidence="1">Uncharacterized protein</fullName>
    </submittedName>
</protein>
<keyword evidence="2" id="KW-1185">Reference proteome</keyword>
<dbReference type="Proteomes" id="UP001549112">
    <property type="component" value="Unassembled WGS sequence"/>
</dbReference>
<accession>A0ABV2FQE7</accession>
<name>A0ABV2FQE7_9HYPH</name>
<sequence length="772" mass="83669">MAELPPLIHRKNTRVIGHINDYTPEQLQEFFLKNKERLNGSIAGNKKATAQQERPQSSAMDAFKWGAVHGAAWSYDEEIAGVLAAGPNVTGVAKYWMGDKEAVKKYNEVAKKWRDYKKAANRDHPYLYLAGNVVGELASSIPMVVSAPVAGAAALARAAVIGGRAVPAAMRAVPTLLRGRSAVTGAKITGDAAMKAAANITRRAAEKAAASGAKITSKALAAGERATQLALAKGATHRAAKAAGKAAVEAAARKEAAKFYLLRAAKVNAIHGAVVGSGEGEGFWNTLGTTATGAFLGAATPVVASGISKVIPSSVKQMPSAAIQGLGKLVGVTKPATHGISTKALREVSHSLGDDVMDNLGKTLKQRGPDSMIIDLHEGLSARVFDAAKKDYDTYAIVKNRLGARQDETARRVNDGITKVLGPKVNTNDLKQEIINKAQEKAGPLYERAKAMPIAKTAQEKLSLLQKRPAFQKSSDKAMERVLNDVDPKILASKSSSQLDMRLLHKAKEVLDDKINSAAIKGERGYSRELMNVKQELLDVLETSSPEYAKARNLYRSELEIGDALDHGKKALEKTVDLDMIKSQLAGMGALERDAFRKGVREQIEHASKNANNPENSLLSLFNPQNTQEKLQHIYSKDQADQLMKMLRPEAERSKLFSQLPKHVGEVGEKAAQRDKNIKNLSIYKAPLKLFTEPWARIMQMVHKDAERDIAALITARERGDIGLSRKKAVELLQKFHEAEKQRLIRKDEHAKLINLVGFLLNGAAVRGIANE</sequence>
<comment type="caution">
    <text evidence="1">The sequence shown here is derived from an EMBL/GenBank/DDBJ whole genome shotgun (WGS) entry which is preliminary data.</text>
</comment>
<gene>
    <name evidence="1" type="ORF">ABID39_001513</name>
</gene>